<dbReference type="SUPFAM" id="SSF56300">
    <property type="entry name" value="Metallo-dependent phosphatases"/>
    <property type="match status" value="1"/>
</dbReference>
<gene>
    <name evidence="1" type="ORF">UT35_C0014G0002</name>
</gene>
<organism evidence="1 2">
    <name type="scientific">Candidatus Yanofskybacteria bacterium GW2011_GWD1_39_16</name>
    <dbReference type="NCBI Taxonomy" id="1619030"/>
    <lineage>
        <taxon>Bacteria</taxon>
        <taxon>Candidatus Yanofskyibacteriota</taxon>
    </lineage>
</organism>
<dbReference type="EMBL" id="LBWL01000014">
    <property type="protein sequence ID" value="KKR08387.1"/>
    <property type="molecule type" value="Genomic_DNA"/>
</dbReference>
<dbReference type="Gene3D" id="3.60.21.10">
    <property type="match status" value="1"/>
</dbReference>
<evidence type="ECO:0000313" key="2">
    <source>
        <dbReference type="Proteomes" id="UP000033996"/>
    </source>
</evidence>
<proteinExistence type="predicted"/>
<reference evidence="1 2" key="1">
    <citation type="journal article" date="2015" name="Nature">
        <title>rRNA introns, odd ribosomes, and small enigmatic genomes across a large radiation of phyla.</title>
        <authorList>
            <person name="Brown C.T."/>
            <person name="Hug L.A."/>
            <person name="Thomas B.C."/>
            <person name="Sharon I."/>
            <person name="Castelle C.J."/>
            <person name="Singh A."/>
            <person name="Wilkins M.J."/>
            <person name="Williams K.H."/>
            <person name="Banfield J.F."/>
        </authorList>
    </citation>
    <scope>NUCLEOTIDE SEQUENCE [LARGE SCALE GENOMIC DNA]</scope>
</reference>
<evidence type="ECO:0000313" key="1">
    <source>
        <dbReference type="EMBL" id="KKR08387.1"/>
    </source>
</evidence>
<comment type="caution">
    <text evidence="1">The sequence shown here is derived from an EMBL/GenBank/DDBJ whole genome shotgun (WGS) entry which is preliminary data.</text>
</comment>
<dbReference type="AlphaFoldDB" id="A0A837HPQ4"/>
<protein>
    <submittedName>
        <fullName evidence="1">Metallophosphoesterase</fullName>
    </submittedName>
</protein>
<name>A0A837HPQ4_9BACT</name>
<dbReference type="InterPro" id="IPR029052">
    <property type="entry name" value="Metallo-depent_PP-like"/>
</dbReference>
<sequence length="189" mass="22550">MAGRMFFTADHHFCHTGIITHCRRPYSNTWEMDESMIELWNSVVGRNDTIYHLGDFAWRNLKRTEEILKRLNGRKYLCLGSHDKDMLRLARYFEEIRESFLINVSNTQQVFLNHYLHKIWPKSHYGSWHLFGHSHGRMNNYASIEGKLLDVGVDSHFFYPWSLEEVAKVMGDRPLNFNDLRRRKTGRSK</sequence>
<dbReference type="Proteomes" id="UP000033996">
    <property type="component" value="Unassembled WGS sequence"/>
</dbReference>
<accession>A0A837HPQ4</accession>